<organism evidence="1 3">
    <name type="scientific">Ralstonia mannitolilytica</name>
    <dbReference type="NCBI Taxonomy" id="105219"/>
    <lineage>
        <taxon>Bacteria</taxon>
        <taxon>Pseudomonadati</taxon>
        <taxon>Pseudomonadota</taxon>
        <taxon>Betaproteobacteria</taxon>
        <taxon>Burkholderiales</taxon>
        <taxon>Burkholderiaceae</taxon>
        <taxon>Ralstonia</taxon>
    </lineage>
</organism>
<dbReference type="Proteomes" id="UP001190002">
    <property type="component" value="Unassembled WGS sequence"/>
</dbReference>
<dbReference type="EMBL" id="CAUDKV010000015">
    <property type="protein sequence ID" value="CAJ0882329.1"/>
    <property type="molecule type" value="Genomic_DNA"/>
</dbReference>
<dbReference type="Proteomes" id="UP001190452">
    <property type="component" value="Unassembled WGS sequence"/>
</dbReference>
<sequence length="53" mass="5556">METQELLTIVVTTLATIAAYSLARDPAAVPGAVASQATMARMQPAPTLVDRGW</sequence>
<reference evidence="1 4" key="1">
    <citation type="submission" date="2023-07" db="EMBL/GenBank/DDBJ databases">
        <authorList>
            <person name="Peeters C."/>
        </authorList>
    </citation>
    <scope>NUCLEOTIDE SEQUENCE</scope>
    <source>
        <strain evidence="2 4">R-77569</strain>
        <strain evidence="1">R-77591</strain>
    </source>
</reference>
<keyword evidence="4" id="KW-1185">Reference proteome</keyword>
<protein>
    <submittedName>
        <fullName evidence="1">Uncharacterized protein</fullName>
    </submittedName>
</protein>
<evidence type="ECO:0000313" key="3">
    <source>
        <dbReference type="Proteomes" id="UP001190002"/>
    </source>
</evidence>
<proteinExistence type="predicted"/>
<comment type="caution">
    <text evidence="1">The sequence shown here is derived from an EMBL/GenBank/DDBJ whole genome shotgun (WGS) entry which is preliminary data.</text>
</comment>
<dbReference type="EMBL" id="CATVXE010000016">
    <property type="protein sequence ID" value="CAJ0690382.1"/>
    <property type="molecule type" value="Genomic_DNA"/>
</dbReference>
<evidence type="ECO:0000313" key="4">
    <source>
        <dbReference type="Proteomes" id="UP001190452"/>
    </source>
</evidence>
<gene>
    <name evidence="2" type="ORF">R77569_03344</name>
    <name evidence="1" type="ORF">R77591_03573</name>
</gene>
<evidence type="ECO:0000313" key="2">
    <source>
        <dbReference type="EMBL" id="CAJ0882329.1"/>
    </source>
</evidence>
<name>A0AAD2AZG1_9RALS</name>
<dbReference type="AlphaFoldDB" id="A0AAD2AZG1"/>
<dbReference type="RefSeq" id="WP_167309883.1">
    <property type="nucleotide sequence ID" value="NZ_CATVXE010000016.1"/>
</dbReference>
<accession>A0AAD2AZG1</accession>
<evidence type="ECO:0000313" key="1">
    <source>
        <dbReference type="EMBL" id="CAJ0690382.1"/>
    </source>
</evidence>